<dbReference type="PROSITE" id="PS51372">
    <property type="entry name" value="PRD_2"/>
    <property type="match status" value="2"/>
</dbReference>
<evidence type="ECO:0000313" key="6">
    <source>
        <dbReference type="EMBL" id="QOG27785.1"/>
    </source>
</evidence>
<reference evidence="3 11" key="4">
    <citation type="submission" date="2020-06" db="EMBL/GenBank/DDBJ databases">
        <title>Crossreactivity between MHC class I-restricted antigens from cancer cells and an enterococcal bacteriophage.</title>
        <authorList>
            <person name="Fluckiger A."/>
            <person name="Daillere R."/>
            <person name="Sassi M."/>
            <person name="Cattoir V."/>
            <person name="Kroemer G."/>
            <person name="Zitvogel L."/>
        </authorList>
    </citation>
    <scope>NUCLEOTIDE SEQUENCE [LARGE SCALE GENOMIC DNA]</scope>
    <source>
        <strain evidence="3 11">EG4</strain>
    </source>
</reference>
<dbReference type="PANTHER" id="PTHR30185:SF15">
    <property type="entry name" value="CRYPTIC BETA-GLUCOSIDE BGL OPERON ANTITERMINATOR"/>
    <property type="match status" value="1"/>
</dbReference>
<dbReference type="SMART" id="SM01061">
    <property type="entry name" value="CAT_RBD"/>
    <property type="match status" value="1"/>
</dbReference>
<dbReference type="EMBL" id="WVTI01000006">
    <property type="protein sequence ID" value="MXS26083.1"/>
    <property type="molecule type" value="Genomic_DNA"/>
</dbReference>
<dbReference type="EMBL" id="UFYW01000001">
    <property type="protein sequence ID" value="STD81851.1"/>
    <property type="molecule type" value="Genomic_DNA"/>
</dbReference>
<dbReference type="OrthoDB" id="9813552at2"/>
<feature type="domain" description="PRD" evidence="2">
    <location>
        <begin position="171"/>
        <end position="280"/>
    </location>
</feature>
<evidence type="ECO:0000313" key="10">
    <source>
        <dbReference type="Proteomes" id="UP000516696"/>
    </source>
</evidence>
<reference evidence="4" key="5">
    <citation type="submission" date="2023-03" db="EMBL/GenBank/DDBJ databases">
        <authorList>
            <person name="Shen W."/>
            <person name="Cai J."/>
        </authorList>
    </citation>
    <scope>NUCLEOTIDE SEQUENCE</scope>
    <source>
        <strain evidence="4">K69-2</strain>
    </source>
</reference>
<dbReference type="InterPro" id="IPR011608">
    <property type="entry name" value="PRD"/>
</dbReference>
<proteinExistence type="predicted"/>
<dbReference type="InterPro" id="IPR036634">
    <property type="entry name" value="PRD_sf"/>
</dbReference>
<keyword evidence="1" id="KW-0677">Repeat</keyword>
<evidence type="ECO:0000256" key="1">
    <source>
        <dbReference type="ARBA" id="ARBA00022737"/>
    </source>
</evidence>
<dbReference type="EMBL" id="JABXJK010000078">
    <property type="protein sequence ID" value="MBA0973986.1"/>
    <property type="molecule type" value="Genomic_DNA"/>
</dbReference>
<reference evidence="6 10" key="3">
    <citation type="submission" date="2020-03" db="EMBL/GenBank/DDBJ databases">
        <title>Characterization of ganglioside-mimicking enterococci.</title>
        <authorList>
            <person name="Patry R.T."/>
            <person name="Nothaft H."/>
            <person name="Bridger R."/>
            <person name="Shajahan A."/>
            <person name="Huynh S."/>
            <person name="Sanchez S."/>
            <person name="Azadi P."/>
            <person name="Cooper K."/>
            <person name="Miller W.G."/>
            <person name="Parker C.T."/>
            <person name="Wells L."/>
            <person name="Szymanski C.M."/>
        </authorList>
    </citation>
    <scope>NUCLEOTIDE SEQUENCE [LARGE SCALE GENOMIC DNA]</scope>
    <source>
        <strain evidence="6 10">EGM181</strain>
    </source>
</reference>
<dbReference type="PANTHER" id="PTHR30185">
    <property type="entry name" value="CRYPTIC BETA-GLUCOSIDE BGL OPERON ANTITERMINATOR"/>
    <property type="match status" value="1"/>
</dbReference>
<dbReference type="Pfam" id="PF00874">
    <property type="entry name" value="PRD"/>
    <property type="match status" value="2"/>
</dbReference>
<dbReference type="EMBL" id="JARPZN010000001">
    <property type="protein sequence ID" value="MDT2688678.1"/>
    <property type="molecule type" value="Genomic_DNA"/>
</dbReference>
<evidence type="ECO:0000313" key="9">
    <source>
        <dbReference type="Proteomes" id="UP000439965"/>
    </source>
</evidence>
<accession>A0A1L8TU97</accession>
<dbReference type="Gene3D" id="1.10.1790.10">
    <property type="entry name" value="PRD domain"/>
    <property type="match status" value="2"/>
</dbReference>
<evidence type="ECO:0000313" key="7">
    <source>
        <dbReference type="EMBL" id="STD81851.1"/>
    </source>
</evidence>
<dbReference type="AlphaFoldDB" id="A0A1L8TU97"/>
<dbReference type="Proteomes" id="UP001183682">
    <property type="component" value="Unassembled WGS sequence"/>
</dbReference>
<feature type="domain" description="PRD" evidence="2">
    <location>
        <begin position="65"/>
        <end position="170"/>
    </location>
</feature>
<sequence length="280" mass="32974">MKISKVLNNNVVITTDEKQNEIIVMGRGIAFKKKVGDDISDQTIDKVYRLENRTIASQFQELLADLPLEYLELSNQVIEYAREELSSPINDSIYISLPDHLHSAIERAKKGIVVKNVLLWDIKRFFPDEFKIGKRTIEKISERYGIELPEDEAGFIALHLVNAQTENNDQSNLYELTKTMQDIINIVKYYFKTTFDEESVYFYRFTTHLRFFVSRMQNHSTHAEETDDELLEMVKIKYRNAYQCVQKIKSFLVTNYRYDMSNDESLYLTIHIARLVQKNR</sequence>
<dbReference type="GeneID" id="93224572"/>
<name>A0A1L8TU97_ENTGA</name>
<reference evidence="7 8" key="1">
    <citation type="submission" date="2018-06" db="EMBL/GenBank/DDBJ databases">
        <authorList>
            <consortium name="Pathogen Informatics"/>
            <person name="Doyle S."/>
        </authorList>
    </citation>
    <scope>NUCLEOTIDE SEQUENCE [LARGE SCALE GENOMIC DNA]</scope>
    <source>
        <strain evidence="7 8">NCTC12360</strain>
    </source>
</reference>
<keyword evidence="8" id="KW-1185">Reference proteome</keyword>
<dbReference type="InterPro" id="IPR004341">
    <property type="entry name" value="CAT_RNA-bd_dom"/>
</dbReference>
<dbReference type="RefSeq" id="WP_003126263.1">
    <property type="nucleotide sequence ID" value="NZ_BSYC01000001.1"/>
</dbReference>
<dbReference type="NCBIfam" id="NF046042">
    <property type="entry name" value="LicT"/>
    <property type="match status" value="1"/>
</dbReference>
<reference evidence="5 9" key="2">
    <citation type="submission" date="2019-04" db="EMBL/GenBank/DDBJ databases">
        <title>Step-wise assembly of the neonatal virome modulated by breast feeding.</title>
        <authorList>
            <person name="Liang G."/>
            <person name="Bushman F."/>
        </authorList>
    </citation>
    <scope>NUCLEOTIDE SEQUENCE [LARGE SCALE GENOMIC DNA]</scope>
    <source>
        <strain evidence="5 9">E3404</strain>
    </source>
</reference>
<organism evidence="5 9">
    <name type="scientific">Enterococcus gallinarum</name>
    <dbReference type="NCBI Taxonomy" id="1353"/>
    <lineage>
        <taxon>Bacteria</taxon>
        <taxon>Bacillati</taxon>
        <taxon>Bacillota</taxon>
        <taxon>Bacilli</taxon>
        <taxon>Lactobacillales</taxon>
        <taxon>Enterococcaceae</taxon>
        <taxon>Enterococcus</taxon>
    </lineage>
</organism>
<dbReference type="Pfam" id="PF03123">
    <property type="entry name" value="CAT_RBD"/>
    <property type="match status" value="1"/>
</dbReference>
<evidence type="ECO:0000313" key="4">
    <source>
        <dbReference type="EMBL" id="MDT2688678.1"/>
    </source>
</evidence>
<protein>
    <submittedName>
        <fullName evidence="5">PRD domain-containing protein</fullName>
    </submittedName>
    <submittedName>
        <fullName evidence="7">Transcriptional antiterminator</fullName>
    </submittedName>
</protein>
<evidence type="ECO:0000259" key="2">
    <source>
        <dbReference type="PROSITE" id="PS51372"/>
    </source>
</evidence>
<dbReference type="Proteomes" id="UP000571857">
    <property type="component" value="Unassembled WGS sequence"/>
</dbReference>
<dbReference type="EMBL" id="CP050485">
    <property type="protein sequence ID" value="QOG27785.1"/>
    <property type="molecule type" value="Genomic_DNA"/>
</dbReference>
<dbReference type="Proteomes" id="UP000439965">
    <property type="component" value="Unassembled WGS sequence"/>
</dbReference>
<evidence type="ECO:0000313" key="5">
    <source>
        <dbReference type="EMBL" id="MXS26083.1"/>
    </source>
</evidence>
<dbReference type="SUPFAM" id="SSF50151">
    <property type="entry name" value="SacY-like RNA-binding domain"/>
    <property type="match status" value="1"/>
</dbReference>
<dbReference type="Proteomes" id="UP000254807">
    <property type="component" value="Unassembled WGS sequence"/>
</dbReference>
<dbReference type="GO" id="GO:0003723">
    <property type="term" value="F:RNA binding"/>
    <property type="evidence" value="ECO:0007669"/>
    <property type="project" value="InterPro"/>
</dbReference>
<dbReference type="Proteomes" id="UP000516696">
    <property type="component" value="Chromosome"/>
</dbReference>
<dbReference type="InterPro" id="IPR050661">
    <property type="entry name" value="BglG_antiterminators"/>
</dbReference>
<gene>
    <name evidence="7" type="primary">bglG_1</name>
    <name evidence="6" type="ORF">EGM181_11215</name>
    <name evidence="5" type="ORF">GTI89_08435</name>
    <name evidence="3" type="ORF">HWH42_15555</name>
    <name evidence="7" type="ORF">NCTC12360_00267</name>
    <name evidence="4" type="ORF">P7E30_00475</name>
</gene>
<dbReference type="GO" id="GO:0006355">
    <property type="term" value="P:regulation of DNA-templated transcription"/>
    <property type="evidence" value="ECO:0007669"/>
    <property type="project" value="InterPro"/>
</dbReference>
<evidence type="ECO:0000313" key="3">
    <source>
        <dbReference type="EMBL" id="MBA0973986.1"/>
    </source>
</evidence>
<evidence type="ECO:0000313" key="8">
    <source>
        <dbReference type="Proteomes" id="UP000254807"/>
    </source>
</evidence>
<dbReference type="InterPro" id="IPR036650">
    <property type="entry name" value="CAT_RNA-bd_dom_sf"/>
</dbReference>
<dbReference type="Gene3D" id="2.30.24.10">
    <property type="entry name" value="CAT RNA-binding domain"/>
    <property type="match status" value="1"/>
</dbReference>
<evidence type="ECO:0000313" key="11">
    <source>
        <dbReference type="Proteomes" id="UP000571857"/>
    </source>
</evidence>
<dbReference type="SUPFAM" id="SSF63520">
    <property type="entry name" value="PTS-regulatory domain, PRD"/>
    <property type="match status" value="2"/>
</dbReference>